<gene>
    <name evidence="1" type="ORF">SEMRO_888_G216390.1</name>
</gene>
<evidence type="ECO:0000313" key="1">
    <source>
        <dbReference type="EMBL" id="CAB9517871.1"/>
    </source>
</evidence>
<dbReference type="Proteomes" id="UP001153069">
    <property type="component" value="Unassembled WGS sequence"/>
</dbReference>
<comment type="caution">
    <text evidence="1">The sequence shown here is derived from an EMBL/GenBank/DDBJ whole genome shotgun (WGS) entry which is preliminary data.</text>
</comment>
<dbReference type="GO" id="GO:0009055">
    <property type="term" value="F:electron transfer activity"/>
    <property type="evidence" value="ECO:0007669"/>
    <property type="project" value="InterPro"/>
</dbReference>
<dbReference type="InterPro" id="IPR036909">
    <property type="entry name" value="Cyt_c-like_dom_sf"/>
</dbReference>
<dbReference type="Gene3D" id="1.10.760.10">
    <property type="entry name" value="Cytochrome c-like domain"/>
    <property type="match status" value="1"/>
</dbReference>
<reference evidence="1" key="1">
    <citation type="submission" date="2020-06" db="EMBL/GenBank/DDBJ databases">
        <authorList>
            <consortium name="Plant Systems Biology data submission"/>
        </authorList>
    </citation>
    <scope>NUCLEOTIDE SEQUENCE</scope>
    <source>
        <strain evidence="1">D6</strain>
    </source>
</reference>
<keyword evidence="2" id="KW-1185">Reference proteome</keyword>
<dbReference type="OrthoDB" id="449280at2759"/>
<organism evidence="1 2">
    <name type="scientific">Seminavis robusta</name>
    <dbReference type="NCBI Taxonomy" id="568900"/>
    <lineage>
        <taxon>Eukaryota</taxon>
        <taxon>Sar</taxon>
        <taxon>Stramenopiles</taxon>
        <taxon>Ochrophyta</taxon>
        <taxon>Bacillariophyta</taxon>
        <taxon>Bacillariophyceae</taxon>
        <taxon>Bacillariophycidae</taxon>
        <taxon>Naviculales</taxon>
        <taxon>Naviculaceae</taxon>
        <taxon>Seminavis</taxon>
    </lineage>
</organism>
<dbReference type="GO" id="GO:0020037">
    <property type="term" value="F:heme binding"/>
    <property type="evidence" value="ECO:0007669"/>
    <property type="project" value="InterPro"/>
</dbReference>
<name>A0A9N8HL52_9STRA</name>
<sequence>MKTTIQALAAVSAGTFATAKAMSSGSGAGGEVTRIRHHGAAAASLSAPHSSEKTQTRKLQAAFSNCHVLDGATGAGPDIFNGQTCIFDKPAATSDSSFAYSDALKDSGITWNETTLNQWLGNLCEWNTNDVSGGFGSYGATHDH</sequence>
<accession>A0A9N8HL52</accession>
<evidence type="ECO:0000313" key="2">
    <source>
        <dbReference type="Proteomes" id="UP001153069"/>
    </source>
</evidence>
<dbReference type="SUPFAM" id="SSF46626">
    <property type="entry name" value="Cytochrome c"/>
    <property type="match status" value="1"/>
</dbReference>
<proteinExistence type="predicted"/>
<protein>
    <submittedName>
        <fullName evidence="1">Uncharacterized protein</fullName>
    </submittedName>
</protein>
<dbReference type="AlphaFoldDB" id="A0A9N8HL52"/>
<dbReference type="EMBL" id="CAICTM010000886">
    <property type="protein sequence ID" value="CAB9517871.1"/>
    <property type="molecule type" value="Genomic_DNA"/>
</dbReference>